<evidence type="ECO:0000256" key="7">
    <source>
        <dbReference type="SAM" id="Phobius"/>
    </source>
</evidence>
<feature type="transmembrane region" description="Helical" evidence="7">
    <location>
        <begin position="143"/>
        <end position="174"/>
    </location>
</feature>
<accession>A0A7G1HRM7</accession>
<proteinExistence type="inferred from homology"/>
<dbReference type="Proteomes" id="UP000594042">
    <property type="component" value="Chromosome"/>
</dbReference>
<keyword evidence="5 7" id="KW-1133">Transmembrane helix</keyword>
<dbReference type="GO" id="GO:0005886">
    <property type="term" value="C:plasma membrane"/>
    <property type="evidence" value="ECO:0007669"/>
    <property type="project" value="UniProtKB-SubCell"/>
</dbReference>
<dbReference type="InterPro" id="IPR003370">
    <property type="entry name" value="Chromate_transpt"/>
</dbReference>
<feature type="transmembrane region" description="Helical" evidence="7">
    <location>
        <begin position="7"/>
        <end position="28"/>
    </location>
</feature>
<dbReference type="InterPro" id="IPR052518">
    <property type="entry name" value="CHR_Transporter"/>
</dbReference>
<name>A0A7G1HRM7_9BACT</name>
<evidence type="ECO:0000313" key="8">
    <source>
        <dbReference type="EMBL" id="BCI62110.1"/>
    </source>
</evidence>
<evidence type="ECO:0000256" key="1">
    <source>
        <dbReference type="ARBA" id="ARBA00004651"/>
    </source>
</evidence>
<protein>
    <submittedName>
        <fullName evidence="8">Chromate transporter</fullName>
    </submittedName>
</protein>
<dbReference type="Pfam" id="PF02417">
    <property type="entry name" value="Chromate_transp"/>
    <property type="match status" value="1"/>
</dbReference>
<comment type="similarity">
    <text evidence="2">Belongs to the chromate ion transporter (CHR) (TC 2.A.51) family.</text>
</comment>
<dbReference type="AlphaFoldDB" id="A0A7G1HRM7"/>
<sequence length="175" mass="19516">MIYWQLLWVYLKIGILGFGGGYAMLSLIQHEVVDKYHWLDLKSFTDIVAISQMTPGPIGINSATYIGYSATGSIWGAVVATIAVCLPSFLMVLVISYCFVKFKTNKFVKAAFAGLRPMTISLIAAAVLLLINKENFIDYKSLIIFVMSFILLWKYNLHPISMICLAGVAGLILYW</sequence>
<keyword evidence="3" id="KW-1003">Cell membrane</keyword>
<dbReference type="KEGG" id="copr:Cop2CBH44_04630"/>
<keyword evidence="9" id="KW-1185">Reference proteome</keyword>
<dbReference type="PANTHER" id="PTHR43663:SF1">
    <property type="entry name" value="CHROMATE TRANSPORTER"/>
    <property type="match status" value="1"/>
</dbReference>
<comment type="subcellular location">
    <subcellularLocation>
        <location evidence="1">Cell membrane</location>
        <topology evidence="1">Multi-pass membrane protein</topology>
    </subcellularLocation>
</comment>
<feature type="transmembrane region" description="Helical" evidence="7">
    <location>
        <begin position="112"/>
        <end position="131"/>
    </location>
</feature>
<evidence type="ECO:0000256" key="3">
    <source>
        <dbReference type="ARBA" id="ARBA00022475"/>
    </source>
</evidence>
<reference evidence="9" key="1">
    <citation type="submission" date="2020-07" db="EMBL/GenBank/DDBJ databases">
        <title>Complete genome sequencing of Coprobacter sp. strain 2CBH44.</title>
        <authorList>
            <person name="Sakamoto M."/>
            <person name="Murakami T."/>
            <person name="Mori H."/>
        </authorList>
    </citation>
    <scope>NUCLEOTIDE SEQUENCE [LARGE SCALE GENOMIC DNA]</scope>
    <source>
        <strain evidence="9">2CBH44</strain>
    </source>
</reference>
<evidence type="ECO:0000256" key="4">
    <source>
        <dbReference type="ARBA" id="ARBA00022692"/>
    </source>
</evidence>
<dbReference type="GO" id="GO:0015109">
    <property type="term" value="F:chromate transmembrane transporter activity"/>
    <property type="evidence" value="ECO:0007669"/>
    <property type="project" value="InterPro"/>
</dbReference>
<keyword evidence="6 7" id="KW-0472">Membrane</keyword>
<dbReference type="RefSeq" id="WP_200755489.1">
    <property type="nucleotide sequence ID" value="NZ_AP023322.1"/>
</dbReference>
<dbReference type="PANTHER" id="PTHR43663">
    <property type="entry name" value="CHROMATE TRANSPORT PROTEIN-RELATED"/>
    <property type="match status" value="1"/>
</dbReference>
<evidence type="ECO:0000313" key="9">
    <source>
        <dbReference type="Proteomes" id="UP000594042"/>
    </source>
</evidence>
<gene>
    <name evidence="8" type="ORF">Cop2CBH44_04630</name>
</gene>
<organism evidence="8 9">
    <name type="scientific">Coprobacter secundus subsp. similis</name>
    <dbReference type="NCBI Taxonomy" id="2751153"/>
    <lineage>
        <taxon>Bacteria</taxon>
        <taxon>Pseudomonadati</taxon>
        <taxon>Bacteroidota</taxon>
        <taxon>Bacteroidia</taxon>
        <taxon>Bacteroidales</taxon>
        <taxon>Barnesiellaceae</taxon>
        <taxon>Coprobacter</taxon>
    </lineage>
</organism>
<keyword evidence="4 7" id="KW-0812">Transmembrane</keyword>
<dbReference type="EMBL" id="AP023322">
    <property type="protein sequence ID" value="BCI62110.1"/>
    <property type="molecule type" value="Genomic_DNA"/>
</dbReference>
<evidence type="ECO:0000256" key="5">
    <source>
        <dbReference type="ARBA" id="ARBA00022989"/>
    </source>
</evidence>
<evidence type="ECO:0000256" key="2">
    <source>
        <dbReference type="ARBA" id="ARBA00005262"/>
    </source>
</evidence>
<feature type="transmembrane region" description="Helical" evidence="7">
    <location>
        <begin position="74"/>
        <end position="100"/>
    </location>
</feature>
<evidence type="ECO:0000256" key="6">
    <source>
        <dbReference type="ARBA" id="ARBA00023136"/>
    </source>
</evidence>